<evidence type="ECO:0000256" key="6">
    <source>
        <dbReference type="ARBA" id="ARBA00022989"/>
    </source>
</evidence>
<comment type="subcellular location">
    <subcellularLocation>
        <location evidence="1">Cell inner membrane</location>
        <topology evidence="1">Multi-pass membrane protein</topology>
    </subcellularLocation>
</comment>
<evidence type="ECO:0000256" key="4">
    <source>
        <dbReference type="ARBA" id="ARBA00022519"/>
    </source>
</evidence>
<evidence type="ECO:0000256" key="5">
    <source>
        <dbReference type="ARBA" id="ARBA00022692"/>
    </source>
</evidence>
<proteinExistence type="inferred from homology"/>
<comment type="similarity">
    <text evidence="8">Belongs to the TsuA/YedE (TC 9.B.102) family.</text>
</comment>
<reference evidence="10 11" key="2">
    <citation type="journal article" date="2010" name="J. Bacteriol.">
        <title>Complete genome sequence of Beijerinckia indica subsp. indica.</title>
        <authorList>
            <person name="Tamas I."/>
            <person name="Dedysh S.N."/>
            <person name="Liesack W."/>
            <person name="Stott M.B."/>
            <person name="Alam M."/>
            <person name="Murrell J.C."/>
            <person name="Dunfield P.F."/>
        </authorList>
    </citation>
    <scope>NUCLEOTIDE SEQUENCE [LARGE SCALE GENOMIC DNA]</scope>
    <source>
        <strain evidence="11">ATCC 9039 / DSM 1715 / NCIMB 8712</strain>
    </source>
</reference>
<sequence>MSSYWYSLAGGLLIGLSAALLLLLNGRIAGISGIIGRLLGGDHLPANGAFLIGLILGPLVFKVFFGHAPDVTITEPWPLLIVAGLLVGFGTRLGSGCTSGHGVLGLARLSPRSFAAVVTFLIAGILTVFLLRKFGL</sequence>
<dbReference type="EMBL" id="CP001016">
    <property type="protein sequence ID" value="ACB95698.1"/>
    <property type="molecule type" value="Genomic_DNA"/>
</dbReference>
<dbReference type="InterPro" id="IPR007272">
    <property type="entry name" value="Sulf_transp_TsuA/YedE"/>
</dbReference>
<keyword evidence="4" id="KW-0997">Cell inner membrane</keyword>
<evidence type="ECO:0000256" key="9">
    <source>
        <dbReference type="SAM" id="Phobius"/>
    </source>
</evidence>
<dbReference type="STRING" id="395963.Bind_2077"/>
<dbReference type="OrthoDB" id="9814020at2"/>
<keyword evidence="3" id="KW-1003">Cell membrane</keyword>
<feature type="transmembrane region" description="Helical" evidence="9">
    <location>
        <begin position="46"/>
        <end position="65"/>
    </location>
</feature>
<dbReference type="KEGG" id="bid:Bind_2077"/>
<name>B2IFV9_BEII9</name>
<dbReference type="AlphaFoldDB" id="B2IFV9"/>
<evidence type="ECO:0000256" key="1">
    <source>
        <dbReference type="ARBA" id="ARBA00004429"/>
    </source>
</evidence>
<gene>
    <name evidence="10" type="ordered locus">Bind_2077</name>
</gene>
<dbReference type="GO" id="GO:0005886">
    <property type="term" value="C:plasma membrane"/>
    <property type="evidence" value="ECO:0007669"/>
    <property type="project" value="UniProtKB-SubCell"/>
</dbReference>
<reference evidence="11" key="1">
    <citation type="submission" date="2008-03" db="EMBL/GenBank/DDBJ databases">
        <title>Complete sequence of chromosome of Beijerinckia indica subsp. indica ATCC 9039.</title>
        <authorList>
            <consortium name="US DOE Joint Genome Institute"/>
            <person name="Copeland A."/>
            <person name="Lucas S."/>
            <person name="Lapidus A."/>
            <person name="Glavina del Rio T."/>
            <person name="Dalin E."/>
            <person name="Tice H."/>
            <person name="Bruce D."/>
            <person name="Goodwin L."/>
            <person name="Pitluck S."/>
            <person name="LaButti K."/>
            <person name="Schmutz J."/>
            <person name="Larimer F."/>
            <person name="Land M."/>
            <person name="Hauser L."/>
            <person name="Kyrpides N."/>
            <person name="Mikhailova N."/>
            <person name="Dunfield P.F."/>
            <person name="Dedysh S.N."/>
            <person name="Liesack W."/>
            <person name="Saw J.H."/>
            <person name="Alam M."/>
            <person name="Chen Y."/>
            <person name="Murrell J.C."/>
            <person name="Richardson P."/>
        </authorList>
    </citation>
    <scope>NUCLEOTIDE SEQUENCE [LARGE SCALE GENOMIC DNA]</scope>
    <source>
        <strain evidence="11">ATCC 9039 / DSM 1715 / NCIMB 8712</strain>
    </source>
</reference>
<keyword evidence="2" id="KW-0813">Transport</keyword>
<organism evidence="10 11">
    <name type="scientific">Beijerinckia indica subsp. indica (strain ATCC 9039 / DSM 1715 / NCIMB 8712)</name>
    <dbReference type="NCBI Taxonomy" id="395963"/>
    <lineage>
        <taxon>Bacteria</taxon>
        <taxon>Pseudomonadati</taxon>
        <taxon>Pseudomonadota</taxon>
        <taxon>Alphaproteobacteria</taxon>
        <taxon>Hyphomicrobiales</taxon>
        <taxon>Beijerinckiaceae</taxon>
        <taxon>Beijerinckia</taxon>
    </lineage>
</organism>
<protein>
    <submittedName>
        <fullName evidence="10">Uncharacterized protein</fullName>
    </submittedName>
</protein>
<accession>B2IFV9</accession>
<keyword evidence="7 9" id="KW-0472">Membrane</keyword>
<dbReference type="RefSeq" id="WP_012385054.1">
    <property type="nucleotide sequence ID" value="NC_010581.1"/>
</dbReference>
<evidence type="ECO:0000256" key="8">
    <source>
        <dbReference type="ARBA" id="ARBA00035655"/>
    </source>
</evidence>
<evidence type="ECO:0000313" key="10">
    <source>
        <dbReference type="EMBL" id="ACB95698.1"/>
    </source>
</evidence>
<keyword evidence="11" id="KW-1185">Reference proteome</keyword>
<dbReference type="Pfam" id="PF04143">
    <property type="entry name" value="Sulf_transp"/>
    <property type="match status" value="1"/>
</dbReference>
<evidence type="ECO:0000256" key="3">
    <source>
        <dbReference type="ARBA" id="ARBA00022475"/>
    </source>
</evidence>
<keyword evidence="6 9" id="KW-1133">Transmembrane helix</keyword>
<evidence type="ECO:0000256" key="7">
    <source>
        <dbReference type="ARBA" id="ARBA00023136"/>
    </source>
</evidence>
<feature type="transmembrane region" description="Helical" evidence="9">
    <location>
        <begin position="77"/>
        <end position="94"/>
    </location>
</feature>
<dbReference type="eggNOG" id="COG2391">
    <property type="taxonomic scope" value="Bacteria"/>
</dbReference>
<dbReference type="HOGENOM" id="CLU_122700_1_0_5"/>
<keyword evidence="5 9" id="KW-0812">Transmembrane</keyword>
<evidence type="ECO:0000256" key="2">
    <source>
        <dbReference type="ARBA" id="ARBA00022448"/>
    </source>
</evidence>
<dbReference type="Proteomes" id="UP000001695">
    <property type="component" value="Chromosome"/>
</dbReference>
<feature type="transmembrane region" description="Helical" evidence="9">
    <location>
        <begin position="114"/>
        <end position="131"/>
    </location>
</feature>
<evidence type="ECO:0000313" key="11">
    <source>
        <dbReference type="Proteomes" id="UP000001695"/>
    </source>
</evidence>
<dbReference type="PANTHER" id="PTHR30574:SF1">
    <property type="entry name" value="SULPHUR TRANSPORT DOMAIN-CONTAINING PROTEIN"/>
    <property type="match status" value="1"/>
</dbReference>
<dbReference type="PANTHER" id="PTHR30574">
    <property type="entry name" value="INNER MEMBRANE PROTEIN YEDE"/>
    <property type="match status" value="1"/>
</dbReference>